<evidence type="ECO:0000313" key="2">
    <source>
        <dbReference type="Proteomes" id="UP000011770"/>
    </source>
</evidence>
<gene>
    <name evidence="1" type="ORF">LEP1GSC188_0002</name>
</gene>
<proteinExistence type="predicted"/>
<accession>M3GVC1</accession>
<reference evidence="1 2" key="1">
    <citation type="submission" date="2013-01" db="EMBL/GenBank/DDBJ databases">
        <authorList>
            <person name="Harkins D.M."/>
            <person name="Durkin A.S."/>
            <person name="Brinkac L.M."/>
            <person name="Haft D.H."/>
            <person name="Selengut J.D."/>
            <person name="Sanka R."/>
            <person name="DePew J."/>
            <person name="Purushe J."/>
            <person name="Tulsiani S.M."/>
            <person name="Graham G.C."/>
            <person name="Burns M.-A."/>
            <person name="Dohnt M.F."/>
            <person name="Smythe L.D."/>
            <person name="McKay D.B."/>
            <person name="Craig S.B."/>
            <person name="Vinetz J.M."/>
            <person name="Sutton G.G."/>
            <person name="Nierman W.C."/>
            <person name="Fouts D.E."/>
        </authorList>
    </citation>
    <scope>NUCLEOTIDE SEQUENCE [LARGE SCALE GENOMIC DNA]</scope>
    <source>
        <strain evidence="1 2">LT2116</strain>
    </source>
</reference>
<dbReference type="Proteomes" id="UP000011770">
    <property type="component" value="Unassembled WGS sequence"/>
</dbReference>
<name>M3GVC1_9LEPT</name>
<protein>
    <submittedName>
        <fullName evidence="1">Uncharacterized protein</fullName>
    </submittedName>
</protein>
<comment type="caution">
    <text evidence="1">The sequence shown here is derived from an EMBL/GenBank/DDBJ whole genome shotgun (WGS) entry which is preliminary data.</text>
</comment>
<dbReference type="EMBL" id="AHOR02000051">
    <property type="protein sequence ID" value="EMF80485.1"/>
    <property type="molecule type" value="Genomic_DNA"/>
</dbReference>
<evidence type="ECO:0000313" key="1">
    <source>
        <dbReference type="EMBL" id="EMF80485.1"/>
    </source>
</evidence>
<organism evidence="1 2">
    <name type="scientific">Leptospira weilii serovar Topaz str. LT2116</name>
    <dbReference type="NCBI Taxonomy" id="1088540"/>
    <lineage>
        <taxon>Bacteria</taxon>
        <taxon>Pseudomonadati</taxon>
        <taxon>Spirochaetota</taxon>
        <taxon>Spirochaetia</taxon>
        <taxon>Leptospirales</taxon>
        <taxon>Leptospiraceae</taxon>
        <taxon>Leptospira</taxon>
    </lineage>
</organism>
<sequence>MISEYTDLLNKEKIQKYECNRERFPTVEERNGNKQEK</sequence>
<dbReference type="AlphaFoldDB" id="M3GVC1"/>